<dbReference type="InterPro" id="IPR043198">
    <property type="entry name" value="Cyclin/Ssn8"/>
</dbReference>
<feature type="region of interest" description="Disordered" evidence="2">
    <location>
        <begin position="309"/>
        <end position="338"/>
    </location>
</feature>
<evidence type="ECO:0000256" key="1">
    <source>
        <dbReference type="ARBA" id="ARBA00014912"/>
    </source>
</evidence>
<reference evidence="4" key="1">
    <citation type="submission" date="2021-04" db="EMBL/GenBank/DDBJ databases">
        <title>First draft genome resource for Brassicaceae pathogens Fusarium oxysporum f. sp. raphani and Fusarium oxysporum f. sp. rapae.</title>
        <authorList>
            <person name="Asai S."/>
        </authorList>
    </citation>
    <scope>NUCLEOTIDE SEQUENCE</scope>
    <source>
        <strain evidence="4">Tf1208</strain>
    </source>
</reference>
<evidence type="ECO:0000259" key="3">
    <source>
        <dbReference type="Pfam" id="PF00134"/>
    </source>
</evidence>
<evidence type="ECO:0000313" key="4">
    <source>
        <dbReference type="EMBL" id="KAG7410443.1"/>
    </source>
</evidence>
<comment type="caution">
    <text evidence="4">The sequence shown here is derived from an EMBL/GenBank/DDBJ whole genome shotgun (WGS) entry which is preliminary data.</text>
</comment>
<organism evidence="4 5">
    <name type="scientific">Fusarium oxysporum f. sp. rapae</name>
    <dbReference type="NCBI Taxonomy" id="485398"/>
    <lineage>
        <taxon>Eukaryota</taxon>
        <taxon>Fungi</taxon>
        <taxon>Dikarya</taxon>
        <taxon>Ascomycota</taxon>
        <taxon>Pezizomycotina</taxon>
        <taxon>Sordariomycetes</taxon>
        <taxon>Hypocreomycetidae</taxon>
        <taxon>Hypocreales</taxon>
        <taxon>Nectriaceae</taxon>
        <taxon>Fusarium</taxon>
        <taxon>Fusarium oxysporum species complex</taxon>
    </lineage>
</organism>
<dbReference type="GO" id="GO:0016301">
    <property type="term" value="F:kinase activity"/>
    <property type="evidence" value="ECO:0007669"/>
    <property type="project" value="UniProtKB-KW"/>
</dbReference>
<dbReference type="InterPro" id="IPR006671">
    <property type="entry name" value="Cyclin_N"/>
</dbReference>
<dbReference type="AlphaFoldDB" id="A0A8J5NXF5"/>
<evidence type="ECO:0000256" key="2">
    <source>
        <dbReference type="SAM" id="MobiDB-lite"/>
    </source>
</evidence>
<feature type="region of interest" description="Disordered" evidence="2">
    <location>
        <begin position="370"/>
        <end position="390"/>
    </location>
</feature>
<gene>
    <name evidence="4" type="primary">lsc1</name>
    <name evidence="4" type="ORF">Forpe1208_v009959</name>
</gene>
<sequence>MTTSNNGPSAATNGDAIPKIGPHPGSISSSNQYTSELKLRRMLKDNGCDPARQDNYRLQGVQLIENVREYLQLPVRTFDTACTYFHKFRLNFRDVEYNYQDAALASLFVACKVEDTIKKSKEILAAAYNVKNPDKSVTPDDKMFENPGKIIICLERLILETIGFDFRTRYPQKLLVKVVRDIFGKEDGKPFFETAYAMCIDIYKTFVPIKRTTFSMVMAVVELTALMTEQHVDRVRGYAKTKRQYHWGSVMETMLDILDLYVQHGKSTKVGAQFDQNKIIDIKIRLNNDLDKAFEPRYLYYCSRCEAEDPQPSTPASATSPATSTSWPGDASGKRTVKGPEGTLRFVFEPEAALREKEITEGFFKEDFEEYEVEVEEPVPPPPREGGEDRMGDIEGIGITEEGVDTTESSHTQGHFLFEIPILIAMVA</sequence>
<feature type="region of interest" description="Disordered" evidence="2">
    <location>
        <begin position="1"/>
        <end position="31"/>
    </location>
</feature>
<feature type="compositionally biased region" description="Low complexity" evidence="2">
    <location>
        <begin position="314"/>
        <end position="326"/>
    </location>
</feature>
<dbReference type="GO" id="GO:0006357">
    <property type="term" value="P:regulation of transcription by RNA polymerase II"/>
    <property type="evidence" value="ECO:0007669"/>
    <property type="project" value="InterPro"/>
</dbReference>
<name>A0A8J5NXF5_FUSOX</name>
<protein>
    <recommendedName>
        <fullName evidence="1">RNA polymerase II holoenzyme cyclin-like subunit</fullName>
    </recommendedName>
</protein>
<feature type="compositionally biased region" description="Polar residues" evidence="2">
    <location>
        <begin position="1"/>
        <end position="12"/>
    </location>
</feature>
<evidence type="ECO:0000313" key="5">
    <source>
        <dbReference type="Proteomes" id="UP000694050"/>
    </source>
</evidence>
<dbReference type="GO" id="GO:0016538">
    <property type="term" value="F:cyclin-dependent protein serine/threonine kinase regulator activity"/>
    <property type="evidence" value="ECO:0007669"/>
    <property type="project" value="InterPro"/>
</dbReference>
<dbReference type="Pfam" id="PF00134">
    <property type="entry name" value="Cyclin_N"/>
    <property type="match status" value="1"/>
</dbReference>
<dbReference type="EMBL" id="JAELUQ010000007">
    <property type="protein sequence ID" value="KAG7410443.1"/>
    <property type="molecule type" value="Genomic_DNA"/>
</dbReference>
<keyword evidence="4" id="KW-0808">Transferase</keyword>
<feature type="domain" description="Cyclin N-terminal" evidence="3">
    <location>
        <begin position="46"/>
        <end position="166"/>
    </location>
</feature>
<keyword evidence="4" id="KW-0418">Kinase</keyword>
<dbReference type="Proteomes" id="UP000694050">
    <property type="component" value="Unassembled WGS sequence"/>
</dbReference>
<accession>A0A8J5NXF5</accession>
<dbReference type="PANTHER" id="PTHR10026">
    <property type="entry name" value="CYCLIN"/>
    <property type="match status" value="1"/>
</dbReference>
<proteinExistence type="predicted"/>